<name>A0A1M5EMZ5_9ACTN</name>
<evidence type="ECO:0000256" key="1">
    <source>
        <dbReference type="SAM" id="MobiDB-lite"/>
    </source>
</evidence>
<evidence type="ECO:0000313" key="3">
    <source>
        <dbReference type="EMBL" id="SHF80577.1"/>
    </source>
</evidence>
<evidence type="ECO:0000313" key="4">
    <source>
        <dbReference type="Proteomes" id="UP000186132"/>
    </source>
</evidence>
<dbReference type="RefSeq" id="WP_073386436.1">
    <property type="nucleotide sequence ID" value="NZ_FQVU01000001.1"/>
</dbReference>
<sequence length="128" mass="13265">MARSVSTWITVATLTATLGLTAACGSDSDSGGGGGSVSQSQLEQKLKSDSDLKTQLSGKIPSQAMDLTYTCVAKAMKKDLSDSDLKNYVDDKKSINSIGTKGQSTKLATDLKNCLLNGVRKGSASPSK</sequence>
<feature type="chain" id="PRO_5039235702" description="Lipoprotein" evidence="2">
    <location>
        <begin position="23"/>
        <end position="128"/>
    </location>
</feature>
<feature type="region of interest" description="Disordered" evidence="1">
    <location>
        <begin position="26"/>
        <end position="57"/>
    </location>
</feature>
<evidence type="ECO:0000256" key="2">
    <source>
        <dbReference type="SAM" id="SignalP"/>
    </source>
</evidence>
<accession>A0A1M5EMZ5</accession>
<protein>
    <recommendedName>
        <fullName evidence="5">Lipoprotein</fullName>
    </recommendedName>
</protein>
<keyword evidence="4" id="KW-1185">Reference proteome</keyword>
<reference evidence="3 4" key="1">
    <citation type="submission" date="2016-11" db="EMBL/GenBank/DDBJ databases">
        <authorList>
            <person name="Jaros S."/>
            <person name="Januszkiewicz K."/>
            <person name="Wedrychowicz H."/>
        </authorList>
    </citation>
    <scope>NUCLEOTIDE SEQUENCE [LARGE SCALE GENOMIC DNA]</scope>
    <source>
        <strain evidence="3 4">DSM 45627</strain>
    </source>
</reference>
<evidence type="ECO:0008006" key="5">
    <source>
        <dbReference type="Google" id="ProtNLM"/>
    </source>
</evidence>
<dbReference type="EMBL" id="FQVU01000001">
    <property type="protein sequence ID" value="SHF80577.1"/>
    <property type="molecule type" value="Genomic_DNA"/>
</dbReference>
<dbReference type="PROSITE" id="PS51257">
    <property type="entry name" value="PROKAR_LIPOPROTEIN"/>
    <property type="match status" value="1"/>
</dbReference>
<dbReference type="AlphaFoldDB" id="A0A1M5EMZ5"/>
<dbReference type="STRING" id="1206085.SAMN05443575_0943"/>
<proteinExistence type="predicted"/>
<dbReference type="Proteomes" id="UP000186132">
    <property type="component" value="Unassembled WGS sequence"/>
</dbReference>
<keyword evidence="2" id="KW-0732">Signal</keyword>
<gene>
    <name evidence="3" type="ORF">SAMN05443575_0943</name>
</gene>
<organism evidence="3 4">
    <name type="scientific">Jatrophihabitans endophyticus</name>
    <dbReference type="NCBI Taxonomy" id="1206085"/>
    <lineage>
        <taxon>Bacteria</taxon>
        <taxon>Bacillati</taxon>
        <taxon>Actinomycetota</taxon>
        <taxon>Actinomycetes</taxon>
        <taxon>Jatrophihabitantales</taxon>
        <taxon>Jatrophihabitantaceae</taxon>
        <taxon>Jatrophihabitans</taxon>
    </lineage>
</organism>
<feature type="signal peptide" evidence="2">
    <location>
        <begin position="1"/>
        <end position="22"/>
    </location>
</feature>